<dbReference type="EMBL" id="ADVG01000005">
    <property type="protein sequence ID" value="EFH79770.1"/>
    <property type="molecule type" value="Genomic_DNA"/>
</dbReference>
<dbReference type="STRING" id="485913.Krac_0275"/>
<comment type="similarity">
    <text evidence="2">Belongs to the short-chain dehydrogenases/reductases (SDR) family.</text>
</comment>
<dbReference type="GO" id="GO:0016491">
    <property type="term" value="F:oxidoreductase activity"/>
    <property type="evidence" value="ECO:0007669"/>
    <property type="project" value="UniProtKB-KW"/>
</dbReference>
<dbReference type="InterPro" id="IPR002347">
    <property type="entry name" value="SDR_fam"/>
</dbReference>
<dbReference type="Proteomes" id="UP000004508">
    <property type="component" value="Unassembled WGS sequence"/>
</dbReference>
<gene>
    <name evidence="3" type="ORF">Krac_0275</name>
</gene>
<name>D6U7A9_KTERA</name>
<sequence length="286" mass="31200">MPTVNSSMQGKICMVTGANSGIGKATALALAQMGATVVMVCRDRARGEEARSEITTKSRNNTVDLLQADLSSQQSIRQLVENFQHHYTHLHVLINNAGAAFTGRRRETMDGLEMTFAVNYLAPFLLTHLLLNVLKASAPARIVNVSSNSHEAGYIQLDDLQAEHHRSMRAYEQSKLAVVLFTYELARRLQGTGVTANCLHPGFVATHIGQRDVGPAVRLLVKGIGSFGTSPQEGAKTSIYLASSPQVEGVTGQYFVKSIPKRSASISYDESLQRQMWEQSAKLVNV</sequence>
<keyword evidence="1" id="KW-0560">Oxidoreductase</keyword>
<evidence type="ECO:0000256" key="2">
    <source>
        <dbReference type="RuleBase" id="RU000363"/>
    </source>
</evidence>
<dbReference type="SUPFAM" id="SSF51735">
    <property type="entry name" value="NAD(P)-binding Rossmann-fold domains"/>
    <property type="match status" value="1"/>
</dbReference>
<dbReference type="Pfam" id="PF00106">
    <property type="entry name" value="adh_short"/>
    <property type="match status" value="1"/>
</dbReference>
<accession>D6U7A9</accession>
<comment type="caution">
    <text evidence="3">The sequence shown here is derived from an EMBL/GenBank/DDBJ whole genome shotgun (WGS) entry which is preliminary data.</text>
</comment>
<dbReference type="PANTHER" id="PTHR43157:SF31">
    <property type="entry name" value="PHOSPHATIDYLINOSITOL-GLYCAN BIOSYNTHESIS CLASS F PROTEIN"/>
    <property type="match status" value="1"/>
</dbReference>
<dbReference type="InterPro" id="IPR036291">
    <property type="entry name" value="NAD(P)-bd_dom_sf"/>
</dbReference>
<dbReference type="AlphaFoldDB" id="D6U7A9"/>
<evidence type="ECO:0000313" key="4">
    <source>
        <dbReference type="Proteomes" id="UP000004508"/>
    </source>
</evidence>
<dbReference type="InParanoid" id="D6U7A9"/>
<dbReference type="Gene3D" id="3.40.50.720">
    <property type="entry name" value="NAD(P)-binding Rossmann-like Domain"/>
    <property type="match status" value="1"/>
</dbReference>
<protein>
    <submittedName>
        <fullName evidence="3">Short-chain dehydrogenase/reductase SDR</fullName>
    </submittedName>
</protein>
<dbReference type="RefSeq" id="WP_007921873.1">
    <property type="nucleotide sequence ID" value="NZ_ADVG01000005.1"/>
</dbReference>
<dbReference type="PRINTS" id="PR00081">
    <property type="entry name" value="GDHRDH"/>
</dbReference>
<dbReference type="CDD" id="cd05327">
    <property type="entry name" value="retinol-DH_like_SDR_c_like"/>
    <property type="match status" value="1"/>
</dbReference>
<keyword evidence="4" id="KW-1185">Reference proteome</keyword>
<proteinExistence type="inferred from homology"/>
<evidence type="ECO:0000313" key="3">
    <source>
        <dbReference type="EMBL" id="EFH79770.1"/>
    </source>
</evidence>
<evidence type="ECO:0000256" key="1">
    <source>
        <dbReference type="ARBA" id="ARBA00023002"/>
    </source>
</evidence>
<reference evidence="3 4" key="1">
    <citation type="journal article" date="2011" name="Stand. Genomic Sci.">
        <title>Non-contiguous finished genome sequence and contextual data of the filamentous soil bacterium Ktedonobacter racemifer type strain (SOSP1-21).</title>
        <authorList>
            <person name="Chang Y.J."/>
            <person name="Land M."/>
            <person name="Hauser L."/>
            <person name="Chertkov O."/>
            <person name="Del Rio T.G."/>
            <person name="Nolan M."/>
            <person name="Copeland A."/>
            <person name="Tice H."/>
            <person name="Cheng J.F."/>
            <person name="Lucas S."/>
            <person name="Han C."/>
            <person name="Goodwin L."/>
            <person name="Pitluck S."/>
            <person name="Ivanova N."/>
            <person name="Ovchinikova G."/>
            <person name="Pati A."/>
            <person name="Chen A."/>
            <person name="Palaniappan K."/>
            <person name="Mavromatis K."/>
            <person name="Liolios K."/>
            <person name="Brettin T."/>
            <person name="Fiebig A."/>
            <person name="Rohde M."/>
            <person name="Abt B."/>
            <person name="Goker M."/>
            <person name="Detter J.C."/>
            <person name="Woyke T."/>
            <person name="Bristow J."/>
            <person name="Eisen J.A."/>
            <person name="Markowitz V."/>
            <person name="Hugenholtz P."/>
            <person name="Kyrpides N.C."/>
            <person name="Klenk H.P."/>
            <person name="Lapidus A."/>
        </authorList>
    </citation>
    <scope>NUCLEOTIDE SEQUENCE [LARGE SCALE GENOMIC DNA]</scope>
    <source>
        <strain evidence="4">DSM 44963</strain>
    </source>
</reference>
<dbReference type="PRINTS" id="PR00080">
    <property type="entry name" value="SDRFAMILY"/>
</dbReference>
<dbReference type="PANTHER" id="PTHR43157">
    <property type="entry name" value="PHOSPHATIDYLINOSITOL-GLYCAN BIOSYNTHESIS CLASS F PROTEIN-RELATED"/>
    <property type="match status" value="1"/>
</dbReference>
<dbReference type="eggNOG" id="COG1028">
    <property type="taxonomic scope" value="Bacteria"/>
</dbReference>
<organism evidence="3 4">
    <name type="scientific">Ktedonobacter racemifer DSM 44963</name>
    <dbReference type="NCBI Taxonomy" id="485913"/>
    <lineage>
        <taxon>Bacteria</taxon>
        <taxon>Bacillati</taxon>
        <taxon>Chloroflexota</taxon>
        <taxon>Ktedonobacteria</taxon>
        <taxon>Ktedonobacterales</taxon>
        <taxon>Ktedonobacteraceae</taxon>
        <taxon>Ktedonobacter</taxon>
    </lineage>
</organism>